<dbReference type="EMBL" id="CAEZYZ010000166">
    <property type="protein sequence ID" value="CAB4754911.1"/>
    <property type="molecule type" value="Genomic_DNA"/>
</dbReference>
<proteinExistence type="predicted"/>
<gene>
    <name evidence="1" type="ORF">UFOPK2810_01017</name>
</gene>
<reference evidence="1" key="1">
    <citation type="submission" date="2020-05" db="EMBL/GenBank/DDBJ databases">
        <authorList>
            <person name="Chiriac C."/>
            <person name="Salcher M."/>
            <person name="Ghai R."/>
            <person name="Kavagutti S V."/>
        </authorList>
    </citation>
    <scope>NUCLEOTIDE SEQUENCE</scope>
</reference>
<name>A0A6J6U4S8_9ZZZZ</name>
<organism evidence="1">
    <name type="scientific">freshwater metagenome</name>
    <dbReference type="NCBI Taxonomy" id="449393"/>
    <lineage>
        <taxon>unclassified sequences</taxon>
        <taxon>metagenomes</taxon>
        <taxon>ecological metagenomes</taxon>
    </lineage>
</organism>
<accession>A0A6J6U4S8</accession>
<evidence type="ECO:0000313" key="1">
    <source>
        <dbReference type="EMBL" id="CAB4754911.1"/>
    </source>
</evidence>
<dbReference type="AlphaFoldDB" id="A0A6J6U4S8"/>
<protein>
    <submittedName>
        <fullName evidence="1">Unannotated protein</fullName>
    </submittedName>
</protein>
<sequence length="48" mass="5181">MLGFGSSAERLEWIGIEANRNDGARSVAEGFAAPLAQLFDRIARLGFV</sequence>